<dbReference type="Pfam" id="PF02311">
    <property type="entry name" value="AraC_binding"/>
    <property type="match status" value="1"/>
</dbReference>
<dbReference type="Proteomes" id="UP000004095">
    <property type="component" value="Unassembled WGS sequence"/>
</dbReference>
<dbReference type="PROSITE" id="PS01124">
    <property type="entry name" value="HTH_ARAC_FAMILY_2"/>
    <property type="match status" value="1"/>
</dbReference>
<dbReference type="InterPro" id="IPR011051">
    <property type="entry name" value="RmlC_Cupin_sf"/>
</dbReference>
<dbReference type="InterPro" id="IPR020449">
    <property type="entry name" value="Tscrpt_reg_AraC-type_HTH"/>
</dbReference>
<dbReference type="EMBL" id="AAWS01000050">
    <property type="protein sequence ID" value="EAY25343.1"/>
    <property type="molecule type" value="Genomic_DNA"/>
</dbReference>
<dbReference type="Pfam" id="PF12833">
    <property type="entry name" value="HTH_18"/>
    <property type="match status" value="1"/>
</dbReference>
<reference evidence="5 6" key="1">
    <citation type="submission" date="2007-01" db="EMBL/GenBank/DDBJ databases">
        <authorList>
            <person name="Haygood M."/>
            <person name="Podell S."/>
            <person name="Anderson C."/>
            <person name="Hopkinson B."/>
            <person name="Roe K."/>
            <person name="Barbeau K."/>
            <person name="Gaasterland T."/>
            <person name="Ferriera S."/>
            <person name="Johnson J."/>
            <person name="Kravitz S."/>
            <person name="Beeson K."/>
            <person name="Sutton G."/>
            <person name="Rogers Y.-H."/>
            <person name="Friedman R."/>
            <person name="Frazier M."/>
            <person name="Venter J.C."/>
        </authorList>
    </citation>
    <scope>NUCLEOTIDE SEQUENCE [LARGE SCALE GENOMIC DNA]</scope>
    <source>
        <strain evidence="5 6">ATCC 23134</strain>
    </source>
</reference>
<keyword evidence="1" id="KW-0805">Transcription regulation</keyword>
<dbReference type="Gene3D" id="2.60.120.10">
    <property type="entry name" value="Jelly Rolls"/>
    <property type="match status" value="1"/>
</dbReference>
<keyword evidence="3" id="KW-0804">Transcription</keyword>
<feature type="domain" description="HTH araC/xylS-type" evidence="4">
    <location>
        <begin position="183"/>
        <end position="281"/>
    </location>
</feature>
<evidence type="ECO:0000259" key="4">
    <source>
        <dbReference type="PROSITE" id="PS01124"/>
    </source>
</evidence>
<keyword evidence="2" id="KW-0238">DNA-binding</keyword>
<organism evidence="5 6">
    <name type="scientific">Microscilla marina ATCC 23134</name>
    <dbReference type="NCBI Taxonomy" id="313606"/>
    <lineage>
        <taxon>Bacteria</taxon>
        <taxon>Pseudomonadati</taxon>
        <taxon>Bacteroidota</taxon>
        <taxon>Cytophagia</taxon>
        <taxon>Cytophagales</taxon>
        <taxon>Microscillaceae</taxon>
        <taxon>Microscilla</taxon>
    </lineage>
</organism>
<dbReference type="GO" id="GO:0003700">
    <property type="term" value="F:DNA-binding transcription factor activity"/>
    <property type="evidence" value="ECO:0007669"/>
    <property type="project" value="InterPro"/>
</dbReference>
<dbReference type="PRINTS" id="PR00032">
    <property type="entry name" value="HTHARAC"/>
</dbReference>
<dbReference type="PANTHER" id="PTHR43280:SF27">
    <property type="entry name" value="TRANSCRIPTIONAL REGULATOR MTLR"/>
    <property type="match status" value="1"/>
</dbReference>
<dbReference type="InterPro" id="IPR018062">
    <property type="entry name" value="HTH_AraC-typ_CS"/>
</dbReference>
<gene>
    <name evidence="5" type="ORF">M23134_04524</name>
</gene>
<protein>
    <submittedName>
        <fullName evidence="5">Activator protein MtlR</fullName>
    </submittedName>
</protein>
<dbReference type="eggNOG" id="COG2207">
    <property type="taxonomic scope" value="Bacteria"/>
</dbReference>
<dbReference type="SUPFAM" id="SSF46689">
    <property type="entry name" value="Homeodomain-like"/>
    <property type="match status" value="2"/>
</dbReference>
<dbReference type="AlphaFoldDB" id="A1ZWA4"/>
<evidence type="ECO:0000313" key="5">
    <source>
        <dbReference type="EMBL" id="EAY25343.1"/>
    </source>
</evidence>
<dbReference type="PROSITE" id="PS00041">
    <property type="entry name" value="HTH_ARAC_FAMILY_1"/>
    <property type="match status" value="1"/>
</dbReference>
<dbReference type="RefSeq" id="WP_002703011.1">
    <property type="nucleotide sequence ID" value="NZ_AAWS01000050.1"/>
</dbReference>
<accession>A1ZWA4</accession>
<dbReference type="OrthoDB" id="792101at2"/>
<proteinExistence type="predicted"/>
<evidence type="ECO:0000256" key="2">
    <source>
        <dbReference type="ARBA" id="ARBA00023125"/>
    </source>
</evidence>
<dbReference type="CDD" id="cd06976">
    <property type="entry name" value="cupin_MtlR-like_N"/>
    <property type="match status" value="1"/>
</dbReference>
<keyword evidence="6" id="KW-1185">Reference proteome</keyword>
<dbReference type="InterPro" id="IPR014710">
    <property type="entry name" value="RmlC-like_jellyroll"/>
</dbReference>
<dbReference type="GO" id="GO:0043565">
    <property type="term" value="F:sequence-specific DNA binding"/>
    <property type="evidence" value="ECO:0007669"/>
    <property type="project" value="InterPro"/>
</dbReference>
<evidence type="ECO:0000313" key="6">
    <source>
        <dbReference type="Proteomes" id="UP000004095"/>
    </source>
</evidence>
<dbReference type="InterPro" id="IPR009057">
    <property type="entry name" value="Homeodomain-like_sf"/>
</dbReference>
<sequence length="290" mass="33878">MNPLHEKIVPPIGYSFRVLYLDQPLFTYPFHFHEELELTWIIQGSGTRYVGNHITTFTDGDLVFLGEKVPHAWISYDEDVKHNTKAVVLQFRKDFLGNAFWNTPEVDEIKKMIHLSQQGIHFQGDILNILRNDLLTLGKKQGIDRLNGVLKILDTLATWKHYTPLINDEVNINYMTTDFERIEKVMNFIYQNFRSDIKLSKIAEIANMSSSAFCHFLKKRTHKTLSRILNEIRLGYASQLLIKTDKNISEIAYESGYNSISYFNKAFKDIYECSPKTYRVEIKKKSRVQV</sequence>
<dbReference type="SMART" id="SM00342">
    <property type="entry name" value="HTH_ARAC"/>
    <property type="match status" value="1"/>
</dbReference>
<evidence type="ECO:0000256" key="1">
    <source>
        <dbReference type="ARBA" id="ARBA00023015"/>
    </source>
</evidence>
<dbReference type="SUPFAM" id="SSF51182">
    <property type="entry name" value="RmlC-like cupins"/>
    <property type="match status" value="1"/>
</dbReference>
<dbReference type="Gene3D" id="1.10.10.60">
    <property type="entry name" value="Homeodomain-like"/>
    <property type="match status" value="2"/>
</dbReference>
<dbReference type="InterPro" id="IPR003313">
    <property type="entry name" value="AraC-bd"/>
</dbReference>
<evidence type="ECO:0000256" key="3">
    <source>
        <dbReference type="ARBA" id="ARBA00023163"/>
    </source>
</evidence>
<comment type="caution">
    <text evidence="5">The sequence shown here is derived from an EMBL/GenBank/DDBJ whole genome shotgun (WGS) entry which is preliminary data.</text>
</comment>
<dbReference type="InterPro" id="IPR018060">
    <property type="entry name" value="HTH_AraC"/>
</dbReference>
<name>A1ZWA4_MICM2</name>
<dbReference type="PANTHER" id="PTHR43280">
    <property type="entry name" value="ARAC-FAMILY TRANSCRIPTIONAL REGULATOR"/>
    <property type="match status" value="1"/>
</dbReference>